<name>A0ABD2XBR4_9HYME</name>
<proteinExistence type="predicted"/>
<dbReference type="EMBL" id="JBJJXI010000040">
    <property type="protein sequence ID" value="KAL3402101.1"/>
    <property type="molecule type" value="Genomic_DNA"/>
</dbReference>
<accession>A0ABD2XBR4</accession>
<evidence type="ECO:0000313" key="3">
    <source>
        <dbReference type="Proteomes" id="UP001627154"/>
    </source>
</evidence>
<organism evidence="2 3">
    <name type="scientific">Trichogramma kaykai</name>
    <dbReference type="NCBI Taxonomy" id="54128"/>
    <lineage>
        <taxon>Eukaryota</taxon>
        <taxon>Metazoa</taxon>
        <taxon>Ecdysozoa</taxon>
        <taxon>Arthropoda</taxon>
        <taxon>Hexapoda</taxon>
        <taxon>Insecta</taxon>
        <taxon>Pterygota</taxon>
        <taxon>Neoptera</taxon>
        <taxon>Endopterygota</taxon>
        <taxon>Hymenoptera</taxon>
        <taxon>Apocrita</taxon>
        <taxon>Proctotrupomorpha</taxon>
        <taxon>Chalcidoidea</taxon>
        <taxon>Trichogrammatidae</taxon>
        <taxon>Trichogramma</taxon>
    </lineage>
</organism>
<protein>
    <recommendedName>
        <fullName evidence="1">JmjC domain-containing protein</fullName>
    </recommendedName>
</protein>
<dbReference type="PROSITE" id="PS51184">
    <property type="entry name" value="JMJC"/>
    <property type="match status" value="1"/>
</dbReference>
<dbReference type="PANTHER" id="PTHR12461">
    <property type="entry name" value="HYPOXIA-INDUCIBLE FACTOR 1 ALPHA INHIBITOR-RELATED"/>
    <property type="match status" value="1"/>
</dbReference>
<dbReference type="InterPro" id="IPR041667">
    <property type="entry name" value="Cupin_8"/>
</dbReference>
<dbReference type="InterPro" id="IPR003347">
    <property type="entry name" value="JmjC_dom"/>
</dbReference>
<gene>
    <name evidence="2" type="ORF">TKK_004926</name>
</gene>
<reference evidence="2 3" key="1">
    <citation type="journal article" date="2024" name="bioRxiv">
        <title>A reference genome for Trichogramma kaykai: A tiny desert-dwelling parasitoid wasp with competing sex-ratio distorters.</title>
        <authorList>
            <person name="Culotta J."/>
            <person name="Lindsey A.R."/>
        </authorList>
    </citation>
    <scope>NUCLEOTIDE SEQUENCE [LARGE SCALE GENOMIC DNA]</scope>
    <source>
        <strain evidence="2 3">KSX58</strain>
    </source>
</reference>
<dbReference type="Proteomes" id="UP001627154">
    <property type="component" value="Unassembled WGS sequence"/>
</dbReference>
<dbReference type="SMART" id="SM00558">
    <property type="entry name" value="JmjC"/>
    <property type="match status" value="1"/>
</dbReference>
<comment type="caution">
    <text evidence="2">The sequence shown here is derived from an EMBL/GenBank/DDBJ whole genome shotgun (WGS) entry which is preliminary data.</text>
</comment>
<sequence length="331" mass="38898">MFKDAEKKIYAAFQTLSQESKELYIPKEIPEIKSDAISPLIFYREYVSRNIPVIIRGGIKHWKAMDKWNIPYFRDKIGDKLVQVAVTPNGYADAIAKELPVSGTSDQEYFVMPEERHMKMKDFLDKLENPEESIYYIQRQDSNFEEFSELWRDVDNQISWATEAFGTSPDAINFWMGDKRAVTSMHKDPYENIYCVISGEKEFIIHPPTDLPWIPYNTYPLALYKEIQPGKWITEPTKKSDINDINEYNKSDQIPWIAVNPLSPDYNMYPKYKNVTKLIAKIGTGDIFYLPSLWFHHVKQSHACVAVNYWYDMEYDIKYAYYKSLEVLCNS</sequence>
<evidence type="ECO:0000259" key="1">
    <source>
        <dbReference type="PROSITE" id="PS51184"/>
    </source>
</evidence>
<dbReference type="AlphaFoldDB" id="A0ABD2XBR4"/>
<dbReference type="PANTHER" id="PTHR12461:SF99">
    <property type="entry name" value="BIFUNCTIONAL PEPTIDASE AND (3S)-LYSYL HYDROXYLASE JMJD7"/>
    <property type="match status" value="1"/>
</dbReference>
<feature type="domain" description="JmjC" evidence="1">
    <location>
        <begin position="139"/>
        <end position="326"/>
    </location>
</feature>
<dbReference type="InterPro" id="IPR014710">
    <property type="entry name" value="RmlC-like_jellyroll"/>
</dbReference>
<keyword evidence="3" id="KW-1185">Reference proteome</keyword>
<dbReference type="Gene3D" id="2.60.120.10">
    <property type="entry name" value="Jelly Rolls"/>
    <property type="match status" value="1"/>
</dbReference>
<dbReference type="Pfam" id="PF13621">
    <property type="entry name" value="Cupin_8"/>
    <property type="match status" value="1"/>
</dbReference>
<evidence type="ECO:0000313" key="2">
    <source>
        <dbReference type="EMBL" id="KAL3402101.1"/>
    </source>
</evidence>
<dbReference type="SUPFAM" id="SSF51197">
    <property type="entry name" value="Clavaminate synthase-like"/>
    <property type="match status" value="1"/>
</dbReference>